<proteinExistence type="predicted"/>
<organism evidence="1 2">
    <name type="scientific">Bacillus suaedaesalsae</name>
    <dbReference type="NCBI Taxonomy" id="2810349"/>
    <lineage>
        <taxon>Bacteria</taxon>
        <taxon>Bacillati</taxon>
        <taxon>Bacillota</taxon>
        <taxon>Bacilli</taxon>
        <taxon>Bacillales</taxon>
        <taxon>Bacillaceae</taxon>
        <taxon>Bacillus</taxon>
    </lineage>
</organism>
<reference evidence="1 2" key="1">
    <citation type="submission" date="2021-02" db="EMBL/GenBank/DDBJ databases">
        <title>Bacillus sp. RD4P76, an endophyte from a halophyte.</title>
        <authorList>
            <person name="Sun J.-Q."/>
        </authorList>
    </citation>
    <scope>NUCLEOTIDE SEQUENCE [LARGE SCALE GENOMIC DNA]</scope>
    <source>
        <strain evidence="1 2">RD4P76</strain>
    </source>
</reference>
<evidence type="ECO:0000313" key="1">
    <source>
        <dbReference type="EMBL" id="MBM6617282.1"/>
    </source>
</evidence>
<keyword evidence="2" id="KW-1185">Reference proteome</keyword>
<dbReference type="PROSITE" id="PS51257">
    <property type="entry name" value="PROKAR_LIPOPROTEIN"/>
    <property type="match status" value="1"/>
</dbReference>
<name>A0ABS2DFN5_9BACI</name>
<comment type="caution">
    <text evidence="1">The sequence shown here is derived from an EMBL/GenBank/DDBJ whole genome shotgun (WGS) entry which is preliminary data.</text>
</comment>
<accession>A0ABS2DFN5</accession>
<protein>
    <recommendedName>
        <fullName evidence="3">Lipoprotein</fullName>
    </recommendedName>
</protein>
<dbReference type="Proteomes" id="UP001518925">
    <property type="component" value="Unassembled WGS sequence"/>
</dbReference>
<evidence type="ECO:0000313" key="2">
    <source>
        <dbReference type="Proteomes" id="UP001518925"/>
    </source>
</evidence>
<evidence type="ECO:0008006" key="3">
    <source>
        <dbReference type="Google" id="ProtNLM"/>
    </source>
</evidence>
<dbReference type="EMBL" id="JAFELM010000021">
    <property type="protein sequence ID" value="MBM6617282.1"/>
    <property type="molecule type" value="Genomic_DNA"/>
</dbReference>
<gene>
    <name evidence="1" type="ORF">JR050_06285</name>
</gene>
<sequence>MKKFYVPFMLIFILFGCSTKTTEPSNTEGLSLENQITNVMSENNLSNKEIIDYDIKDNFIYVIFENRQGDNSYPDLAILKNNNGKLVWEAGPDDRTQSISDAMVFGRDEGSTVTLLLPNQENIKSIKVLGEYAKAVTYVEEVTDDFYMKHMYWIAYTNEEPTHEDIEIIME</sequence>
<dbReference type="RefSeq" id="WP_204202661.1">
    <property type="nucleotide sequence ID" value="NZ_JAFELM010000021.1"/>
</dbReference>